<keyword evidence="2" id="KW-1185">Reference proteome</keyword>
<protein>
    <submittedName>
        <fullName evidence="1">Uncharacterized protein</fullName>
    </submittedName>
</protein>
<proteinExistence type="predicted"/>
<accession>A0ABW0NPP1</accession>
<gene>
    <name evidence="1" type="ORF">ACFPJ4_07165</name>
</gene>
<evidence type="ECO:0000313" key="2">
    <source>
        <dbReference type="Proteomes" id="UP001596039"/>
    </source>
</evidence>
<reference evidence="2" key="1">
    <citation type="journal article" date="2019" name="Int. J. Syst. Evol. Microbiol.">
        <title>The Global Catalogue of Microorganisms (GCM) 10K type strain sequencing project: providing services to taxonomists for standard genome sequencing and annotation.</title>
        <authorList>
            <consortium name="The Broad Institute Genomics Platform"/>
            <consortium name="The Broad Institute Genome Sequencing Center for Infectious Disease"/>
            <person name="Wu L."/>
            <person name="Ma J."/>
        </authorList>
    </citation>
    <scope>NUCLEOTIDE SEQUENCE [LARGE SCALE GENOMIC DNA]</scope>
    <source>
        <strain evidence="2">CGMCC 4.6997</strain>
    </source>
</reference>
<sequence length="144" mass="15453">MPSFVITALDSGPAEFEAVLPLRARVLRVVPGPDRADYVLCFAERPIPFRPPAGFDLDRTQPGFRTRDEDGEVILVQGLVVCTRMVGDSFSAGMTGLPINIAYVIDNTVTLDAALDFGKIEFAAIGYVDDSPVEVLLPGEDPAG</sequence>
<dbReference type="EMBL" id="JBHSMG010000001">
    <property type="protein sequence ID" value="MFC5502017.1"/>
    <property type="molecule type" value="Genomic_DNA"/>
</dbReference>
<comment type="caution">
    <text evidence="1">The sequence shown here is derived from an EMBL/GenBank/DDBJ whole genome shotgun (WGS) entry which is preliminary data.</text>
</comment>
<name>A0ABW0NPP1_9MICO</name>
<organism evidence="1 2">
    <name type="scientific">Lysinimonas soli</name>
    <dbReference type="NCBI Taxonomy" id="1074233"/>
    <lineage>
        <taxon>Bacteria</taxon>
        <taxon>Bacillati</taxon>
        <taxon>Actinomycetota</taxon>
        <taxon>Actinomycetes</taxon>
        <taxon>Micrococcales</taxon>
        <taxon>Microbacteriaceae</taxon>
        <taxon>Lysinimonas</taxon>
    </lineage>
</organism>
<dbReference type="Proteomes" id="UP001596039">
    <property type="component" value="Unassembled WGS sequence"/>
</dbReference>
<dbReference type="RefSeq" id="WP_386739675.1">
    <property type="nucleotide sequence ID" value="NZ_JBHSMG010000001.1"/>
</dbReference>
<evidence type="ECO:0000313" key="1">
    <source>
        <dbReference type="EMBL" id="MFC5502017.1"/>
    </source>
</evidence>